<feature type="transmembrane region" description="Helical" evidence="2">
    <location>
        <begin position="83"/>
        <end position="105"/>
    </location>
</feature>
<sequence length="248" mass="27433">MGRGCMPSRLQSNGRRQLRPNCSHSKKKGDELTHRRRARNHAARVFSSLPPVIEKKIHRCCPGARILIIIVIIIAASSSSRHLHHRCIIIIIVIIIVIITAQGAAQQQHHRRIIAIAVWPESSSKRCSAHQHRGPHILAASAGRVHHAGIPLVEYPRVGSSPSVLKGGDVVGSRADPWTCRGSCAATRQRPGGRQCTRTLSHTLSSARLSVCRAPYRQSVHEGRSSRSSRQGRSVRLVRGHCTYYFKV</sequence>
<protein>
    <submittedName>
        <fullName evidence="3">Uncharacterized protein</fullName>
    </submittedName>
</protein>
<feature type="transmembrane region" description="Helical" evidence="2">
    <location>
        <begin position="60"/>
        <end position="77"/>
    </location>
</feature>
<keyword evidence="2" id="KW-1133">Transmembrane helix</keyword>
<reference evidence="3" key="1">
    <citation type="submission" date="2015-03" db="EMBL/GenBank/DDBJ databases">
        <title>Long non-coding RNA discovery across the genus Anopheles reveals conserved secondary structures within and beyond the Gambiae complex.</title>
        <authorList>
            <person name="Jenkins A."/>
            <person name="Waterhouse R."/>
            <person name="Muskavitch M."/>
        </authorList>
    </citation>
    <scope>NUCLEOTIDE SEQUENCE</scope>
    <source>
        <tissue evidence="3">Whole body</tissue>
    </source>
</reference>
<proteinExistence type="predicted"/>
<dbReference type="AlphaFoldDB" id="A0A0E4G8Y4"/>
<accession>A0A0E4G8Y4</accession>
<evidence type="ECO:0000313" key="3">
    <source>
        <dbReference type="EMBL" id="CFW94599.1"/>
    </source>
</evidence>
<keyword evidence="2" id="KW-0472">Membrane</keyword>
<feature type="compositionally biased region" description="Polar residues" evidence="1">
    <location>
        <begin position="9"/>
        <end position="23"/>
    </location>
</feature>
<name>A0A0E4G8Y4_ANOGA</name>
<organism evidence="3">
    <name type="scientific">Anopheles gambiae</name>
    <name type="common">African malaria mosquito</name>
    <dbReference type="NCBI Taxonomy" id="7165"/>
    <lineage>
        <taxon>Eukaryota</taxon>
        <taxon>Metazoa</taxon>
        <taxon>Ecdysozoa</taxon>
        <taxon>Arthropoda</taxon>
        <taxon>Hexapoda</taxon>
        <taxon>Insecta</taxon>
        <taxon>Pterygota</taxon>
        <taxon>Neoptera</taxon>
        <taxon>Endopterygota</taxon>
        <taxon>Diptera</taxon>
        <taxon>Nematocera</taxon>
        <taxon>Culicoidea</taxon>
        <taxon>Culicidae</taxon>
        <taxon>Anophelinae</taxon>
        <taxon>Anopheles</taxon>
    </lineage>
</organism>
<evidence type="ECO:0000256" key="2">
    <source>
        <dbReference type="SAM" id="Phobius"/>
    </source>
</evidence>
<keyword evidence="2" id="KW-0812">Transmembrane</keyword>
<feature type="region of interest" description="Disordered" evidence="1">
    <location>
        <begin position="1"/>
        <end position="37"/>
    </location>
</feature>
<dbReference type="EMBL" id="HACL01000305">
    <property type="protein sequence ID" value="CFW94599.1"/>
    <property type="molecule type" value="Transcribed_RNA"/>
</dbReference>
<evidence type="ECO:0000256" key="1">
    <source>
        <dbReference type="SAM" id="MobiDB-lite"/>
    </source>
</evidence>